<comment type="caution">
    <text evidence="1">The sequence shown here is derived from an EMBL/GenBank/DDBJ whole genome shotgun (WGS) entry which is preliminary data.</text>
</comment>
<name>C5P481_COCP7</name>
<dbReference type="OrthoDB" id="330671at2759"/>
<dbReference type="SUPFAM" id="SSF52374">
    <property type="entry name" value="Nucleotidylyl transferase"/>
    <property type="match status" value="1"/>
</dbReference>
<dbReference type="HOGENOM" id="CLU_035272_3_1_1"/>
<dbReference type="Gene3D" id="3.40.50.620">
    <property type="entry name" value="HUPs"/>
    <property type="match status" value="1"/>
</dbReference>
<evidence type="ECO:0000313" key="2">
    <source>
        <dbReference type="Proteomes" id="UP000009084"/>
    </source>
</evidence>
<proteinExistence type="predicted"/>
<dbReference type="InterPro" id="IPR014729">
    <property type="entry name" value="Rossmann-like_a/b/a_fold"/>
</dbReference>
<dbReference type="GO" id="GO:0004140">
    <property type="term" value="F:dephospho-CoA kinase activity"/>
    <property type="evidence" value="ECO:0007669"/>
    <property type="project" value="TreeGrafter"/>
</dbReference>
<dbReference type="PANTHER" id="PTHR10695:SF46">
    <property type="entry name" value="BIFUNCTIONAL COENZYME A SYNTHASE-RELATED"/>
    <property type="match status" value="1"/>
</dbReference>
<dbReference type="PANTHER" id="PTHR10695">
    <property type="entry name" value="DEPHOSPHO-COA KINASE-RELATED"/>
    <property type="match status" value="1"/>
</dbReference>
<dbReference type="Proteomes" id="UP000009084">
    <property type="component" value="Unassembled WGS sequence"/>
</dbReference>
<dbReference type="GO" id="GO:0015937">
    <property type="term" value="P:coenzyme A biosynthetic process"/>
    <property type="evidence" value="ECO:0007669"/>
    <property type="project" value="TreeGrafter"/>
</dbReference>
<dbReference type="EMBL" id="ACFW01000015">
    <property type="protein sequence ID" value="EER28499.1"/>
    <property type="molecule type" value="Genomic_DNA"/>
</dbReference>
<evidence type="ECO:0000313" key="1">
    <source>
        <dbReference type="EMBL" id="EER28499.1"/>
    </source>
</evidence>
<accession>C5P481</accession>
<protein>
    <submittedName>
        <fullName evidence="1">Uncharacterized protein</fullName>
    </submittedName>
</protein>
<dbReference type="VEuPathDB" id="FungiDB:CPC735_063720"/>
<gene>
    <name evidence="1" type="ORF">CPC735_063720</name>
</gene>
<dbReference type="KEGG" id="cpw:9696139"/>
<sequence length="414" mass="44974">MAGDGNNLRHEALLLLPGATFPSFAALKLAYEQAISTALLALSSCVNGSRRSAILDIAVAVSGLSLPDAELRTKSFDRLQRLLASIYRLVGVVGVKRSVDLDGPGGVDARIFFVDCTHGKPIESQTSGPPQIGPVVDLASLAAAGRSWEHIYSVDSPQGDEFLRDLREAIAPNLGNQLKIRKLPGTSGARSLALHVDRTTTHSTPHYSVAVGGTFDHLHTGHKLLLTATVLPLDPYVAQSPQKRRIVTIGITGDEMLVNKKYAEFLESWEERWRGVWEFLQSVVDFSSPSDRSQTKFERISDPGPNGQRVIVLVGSSLEFRFVQIADPFGPTITDEDITALVVSKETRSGGKSVNDEREKKGWATLEVFEVDVLDLSEAEAGTGETSAENFESKISSTEIRRRRMNVAKGSPSL</sequence>
<reference evidence="1 2" key="1">
    <citation type="journal article" date="2009" name="Genome Res.">
        <title>Comparative genomic analyses of the human fungal pathogens Coccidioides and their relatives.</title>
        <authorList>
            <person name="Sharpton T.J."/>
            <person name="Stajich J.E."/>
            <person name="Rounsley S.D."/>
            <person name="Gardner M.J."/>
            <person name="Wortman J.R."/>
            <person name="Jordar V.S."/>
            <person name="Maiti R."/>
            <person name="Kodira C.D."/>
            <person name="Neafsey D.E."/>
            <person name="Zeng Q."/>
            <person name="Hung C.-Y."/>
            <person name="McMahan C."/>
            <person name="Muszewska A."/>
            <person name="Grynberg M."/>
            <person name="Mandel M.A."/>
            <person name="Kellner E.M."/>
            <person name="Barker B.M."/>
            <person name="Galgiani J.N."/>
            <person name="Orbach M.J."/>
            <person name="Kirkland T.N."/>
            <person name="Cole G.T."/>
            <person name="Henn M.R."/>
            <person name="Birren B.W."/>
            <person name="Taylor J.W."/>
        </authorList>
    </citation>
    <scope>NUCLEOTIDE SEQUENCE [LARGE SCALE GENOMIC DNA]</scope>
    <source>
        <strain evidence="2">C735</strain>
    </source>
</reference>
<organism evidence="1 2">
    <name type="scientific">Coccidioides posadasii (strain C735)</name>
    <name type="common">Valley fever fungus</name>
    <dbReference type="NCBI Taxonomy" id="222929"/>
    <lineage>
        <taxon>Eukaryota</taxon>
        <taxon>Fungi</taxon>
        <taxon>Dikarya</taxon>
        <taxon>Ascomycota</taxon>
        <taxon>Pezizomycotina</taxon>
        <taxon>Eurotiomycetes</taxon>
        <taxon>Eurotiomycetidae</taxon>
        <taxon>Onygenales</taxon>
        <taxon>Onygenaceae</taxon>
        <taxon>Coccidioides</taxon>
    </lineage>
</organism>
<dbReference type="AlphaFoldDB" id="C5P481"/>